<keyword evidence="3" id="KW-1185">Reference proteome</keyword>
<dbReference type="RefSeq" id="WP_062422736.1">
    <property type="nucleotide sequence ID" value="NZ_BBYA01000011.1"/>
</dbReference>
<accession>A0A0N8GKY7</accession>
<dbReference type="STRING" id="229920.ADM99_11970"/>
<name>A0A0N8GKY7_9CHLR</name>
<dbReference type="PANTHER" id="PTHR30615">
    <property type="entry name" value="UNCHARACTERIZED PROTEIN YJBQ-RELATED"/>
    <property type="match status" value="1"/>
</dbReference>
<dbReference type="SUPFAM" id="SSF111038">
    <property type="entry name" value="YjbQ-like"/>
    <property type="match status" value="1"/>
</dbReference>
<evidence type="ECO:0000313" key="3">
    <source>
        <dbReference type="Proteomes" id="UP000050430"/>
    </source>
</evidence>
<evidence type="ECO:0000313" key="2">
    <source>
        <dbReference type="EMBL" id="KPL71010.1"/>
    </source>
</evidence>
<dbReference type="AlphaFoldDB" id="A0A0N8GKY7"/>
<dbReference type="PANTHER" id="PTHR30615:SF8">
    <property type="entry name" value="UPF0047 PROTEIN C4A8.02C"/>
    <property type="match status" value="1"/>
</dbReference>
<dbReference type="InterPro" id="IPR001602">
    <property type="entry name" value="UPF0047_YjbQ-like"/>
</dbReference>
<evidence type="ECO:0000256" key="1">
    <source>
        <dbReference type="ARBA" id="ARBA00005534"/>
    </source>
</evidence>
<evidence type="ECO:0008006" key="4">
    <source>
        <dbReference type="Google" id="ProtNLM"/>
    </source>
</evidence>
<dbReference type="OrthoDB" id="9801725at2"/>
<gene>
    <name evidence="2" type="ORF">ADM99_11970</name>
</gene>
<dbReference type="NCBIfam" id="TIGR00149">
    <property type="entry name" value="TIGR00149_YjbQ"/>
    <property type="match status" value="1"/>
</dbReference>
<dbReference type="PIRSF" id="PIRSF004681">
    <property type="entry name" value="UCP004681"/>
    <property type="match status" value="1"/>
</dbReference>
<protein>
    <recommendedName>
        <fullName evidence="4">Secondary thiamine-phosphate synthase enzyme</fullName>
    </recommendedName>
</protein>
<dbReference type="Pfam" id="PF01894">
    <property type="entry name" value="YjbQ"/>
    <property type="match status" value="1"/>
</dbReference>
<dbReference type="EMBL" id="LGCK01000012">
    <property type="protein sequence ID" value="KPL71010.1"/>
    <property type="molecule type" value="Genomic_DNA"/>
</dbReference>
<proteinExistence type="inferred from homology"/>
<comment type="caution">
    <text evidence="2">The sequence shown here is derived from an EMBL/GenBank/DDBJ whole genome shotgun (WGS) entry which is preliminary data.</text>
</comment>
<organism evidence="2 3">
    <name type="scientific">Leptolinea tardivitalis</name>
    <dbReference type="NCBI Taxonomy" id="229920"/>
    <lineage>
        <taxon>Bacteria</taxon>
        <taxon>Bacillati</taxon>
        <taxon>Chloroflexota</taxon>
        <taxon>Anaerolineae</taxon>
        <taxon>Anaerolineales</taxon>
        <taxon>Anaerolineaceae</taxon>
        <taxon>Leptolinea</taxon>
    </lineage>
</organism>
<dbReference type="InterPro" id="IPR035917">
    <property type="entry name" value="YjbQ-like_sf"/>
</dbReference>
<reference evidence="2 3" key="1">
    <citation type="submission" date="2015-07" db="EMBL/GenBank/DDBJ databases">
        <title>Genome sequence of Leptolinea tardivitalis DSM 16556.</title>
        <authorList>
            <person name="Hemp J."/>
            <person name="Ward L.M."/>
            <person name="Pace L.A."/>
            <person name="Fischer W.W."/>
        </authorList>
    </citation>
    <scope>NUCLEOTIDE SEQUENCE [LARGE SCALE GENOMIC DNA]</scope>
    <source>
        <strain evidence="2 3">YMTK-2</strain>
    </source>
</reference>
<dbReference type="Gene3D" id="2.60.120.460">
    <property type="entry name" value="YjbQ-like"/>
    <property type="match status" value="1"/>
</dbReference>
<dbReference type="PATRIC" id="fig|229920.5.peg.2718"/>
<comment type="similarity">
    <text evidence="1">Belongs to the UPF0047 family.</text>
</comment>
<dbReference type="Proteomes" id="UP000050430">
    <property type="component" value="Unassembled WGS sequence"/>
</dbReference>
<sequence>MDWLKDTLTFETRGKGMYLITKNIQELLTEWKVQEGQCTLFVPHTSASLALSECYDPDARADVEQFFERIAPENQSWHKHTLEGGDDSPSHMRAVISHNSLTIPIDQRKLSLGTWQGVYLFEHRQSPMLRKVLVRCLKVT</sequence>